<evidence type="ECO:0000313" key="1">
    <source>
        <dbReference type="EMBL" id="KFE63496.1"/>
    </source>
</evidence>
<keyword evidence="2" id="KW-1185">Reference proteome</keyword>
<dbReference type="STRING" id="394096.DB31_2614"/>
<dbReference type="RefSeq" id="WP_052420471.1">
    <property type="nucleotide sequence ID" value="NZ_JMCB01000017.1"/>
</dbReference>
<organism evidence="1 2">
    <name type="scientific">Hyalangium minutum</name>
    <dbReference type="NCBI Taxonomy" id="394096"/>
    <lineage>
        <taxon>Bacteria</taxon>
        <taxon>Pseudomonadati</taxon>
        <taxon>Myxococcota</taxon>
        <taxon>Myxococcia</taxon>
        <taxon>Myxococcales</taxon>
        <taxon>Cystobacterineae</taxon>
        <taxon>Archangiaceae</taxon>
        <taxon>Hyalangium</taxon>
    </lineage>
</organism>
<sequence length="467" mass="50894">MSKPASRARQAVWRAISASGVSRPLRALLVLVALAYLTGCASSTSASRPPTFPPRAALSDCNEGCGGSGFWGKRDDFQFLQQAAGLKEDTWHKAGEELETEDAQTLWEALARTGTTLQSFGPRRCLVFVLREVLSRDEDVPYSKLLERLRPFNFLAVMRPDGYLVSAITGHPLQRMGRVELREGRLMAGAFEVGAFYRGKSGVFYTVGSSLSESGAMVGELALERDWFNAALDGSEDALGEMAQALAGLIHDPIRSLKGLEQLPSAVAALIASSPEYFAHYSALPLQEQIREAARLSTHLLMLYGSSAGAATRLGMTGAKLPVLSLTAEGALAIEQVAVPVGTTAAALGTGAGAVYVLMKPPADGFKSFTEDNFRENLARLTGQTPPGAHAHHVFPQQFAREFREAGINIHDPKFGAWWERSSHLKNSAAYNRLWRELLDREPPPTLHELLRFGRELGHKYGFQVHY</sequence>
<dbReference type="Proteomes" id="UP000028725">
    <property type="component" value="Unassembled WGS sequence"/>
</dbReference>
<evidence type="ECO:0000313" key="2">
    <source>
        <dbReference type="Proteomes" id="UP000028725"/>
    </source>
</evidence>
<accession>A0A085W733</accession>
<dbReference type="AlphaFoldDB" id="A0A085W733"/>
<dbReference type="EMBL" id="JMCB01000017">
    <property type="protein sequence ID" value="KFE63496.1"/>
    <property type="molecule type" value="Genomic_DNA"/>
</dbReference>
<name>A0A085W733_9BACT</name>
<reference evidence="1 2" key="1">
    <citation type="submission" date="2014-04" db="EMBL/GenBank/DDBJ databases">
        <title>Genome assembly of Hyalangium minutum DSM 14724.</title>
        <authorList>
            <person name="Sharma G."/>
            <person name="Subramanian S."/>
        </authorList>
    </citation>
    <scope>NUCLEOTIDE SEQUENCE [LARGE SCALE GENOMIC DNA]</scope>
    <source>
        <strain evidence="1 2">DSM 14724</strain>
    </source>
</reference>
<gene>
    <name evidence="1" type="ORF">DB31_2614</name>
</gene>
<comment type="caution">
    <text evidence="1">The sequence shown here is derived from an EMBL/GenBank/DDBJ whole genome shotgun (WGS) entry which is preliminary data.</text>
</comment>
<proteinExistence type="predicted"/>
<dbReference type="OrthoDB" id="4235956at2"/>
<protein>
    <submittedName>
        <fullName evidence="1">Putative hemagglutinin-related protein</fullName>
    </submittedName>
</protein>